<evidence type="ECO:0000313" key="1">
    <source>
        <dbReference type="EMBL" id="GLS73502.1"/>
    </source>
</evidence>
<proteinExistence type="predicted"/>
<reference evidence="2" key="1">
    <citation type="journal article" date="2019" name="Int. J. Syst. Evol. Microbiol.">
        <title>The Global Catalogue of Microorganisms (GCM) 10K type strain sequencing project: providing services to taxonomists for standard genome sequencing and annotation.</title>
        <authorList>
            <consortium name="The Broad Institute Genomics Platform"/>
            <consortium name="The Broad Institute Genome Sequencing Center for Infectious Disease"/>
            <person name="Wu L."/>
            <person name="Ma J."/>
        </authorList>
    </citation>
    <scope>NUCLEOTIDE SEQUENCE [LARGE SCALE GENOMIC DNA]</scope>
    <source>
        <strain evidence="2">NBRC 103632</strain>
    </source>
</reference>
<dbReference type="EMBL" id="BSPL01000027">
    <property type="protein sequence ID" value="GLS73502.1"/>
    <property type="molecule type" value="Genomic_DNA"/>
</dbReference>
<dbReference type="AlphaFoldDB" id="A0AA37TQ21"/>
<comment type="caution">
    <text evidence="1">The sequence shown here is derived from an EMBL/GenBank/DDBJ whole genome shotgun (WGS) entry which is preliminary data.</text>
</comment>
<accession>A0AA37TQ21</accession>
<sequence>MSPQDENTIRLEGRFVGRGDTPSITLRCSAVAFLQAEYSTRSGADGSTMRSMIVEPSLFAVGVPSDFDRYRKGDWTHIVCLQIPGREAELRGVFPVDGDGARFTMRLID</sequence>
<name>A0AA37TQ21_9HYPH</name>
<dbReference type="Proteomes" id="UP001157440">
    <property type="component" value="Unassembled WGS sequence"/>
</dbReference>
<protein>
    <submittedName>
        <fullName evidence="1">Uncharacterized protein</fullName>
    </submittedName>
</protein>
<gene>
    <name evidence="1" type="ORF">GCM10007890_55170</name>
</gene>
<evidence type="ECO:0000313" key="2">
    <source>
        <dbReference type="Proteomes" id="UP001157440"/>
    </source>
</evidence>
<keyword evidence="2" id="KW-1185">Reference proteome</keyword>
<organism evidence="1 2">
    <name type="scientific">Methylobacterium tardum</name>
    <dbReference type="NCBI Taxonomy" id="374432"/>
    <lineage>
        <taxon>Bacteria</taxon>
        <taxon>Pseudomonadati</taxon>
        <taxon>Pseudomonadota</taxon>
        <taxon>Alphaproteobacteria</taxon>
        <taxon>Hyphomicrobiales</taxon>
        <taxon>Methylobacteriaceae</taxon>
        <taxon>Methylobacterium</taxon>
    </lineage>
</organism>